<name>A0A1G7BLL9_9ACTN</name>
<evidence type="ECO:0000313" key="2">
    <source>
        <dbReference type="Proteomes" id="UP000198949"/>
    </source>
</evidence>
<accession>A0A1G7BLL9</accession>
<evidence type="ECO:0000313" key="1">
    <source>
        <dbReference type="EMBL" id="SDE27366.1"/>
    </source>
</evidence>
<dbReference type="EMBL" id="FNAD01000017">
    <property type="protein sequence ID" value="SDE27366.1"/>
    <property type="molecule type" value="Genomic_DNA"/>
</dbReference>
<gene>
    <name evidence="1" type="ORF">SAMN05216270_1175</name>
</gene>
<proteinExistence type="predicted"/>
<keyword evidence="2" id="KW-1185">Reference proteome</keyword>
<protein>
    <submittedName>
        <fullName evidence="1">Uncharacterized protein</fullName>
    </submittedName>
</protein>
<sequence>MPPAEQDQQELPEVLGEWTTEGGTTLSLVGKASGQYASIWMQRDGDMPRKIGRVEHAGGVLRSIRWEEPWREQTDGWKEVQRSKASAVVAAWFAEQETP</sequence>
<dbReference type="RefSeq" id="WP_091039714.1">
    <property type="nucleotide sequence ID" value="NZ_FNAD01000017.1"/>
</dbReference>
<reference evidence="2" key="1">
    <citation type="submission" date="2016-10" db="EMBL/GenBank/DDBJ databases">
        <authorList>
            <person name="Varghese N."/>
            <person name="Submissions S."/>
        </authorList>
    </citation>
    <scope>NUCLEOTIDE SEQUENCE [LARGE SCALE GENOMIC DNA]</scope>
    <source>
        <strain evidence="2">CGMCC 4.3516</strain>
    </source>
</reference>
<dbReference type="OrthoDB" id="5178807at2"/>
<dbReference type="Proteomes" id="UP000198949">
    <property type="component" value="Unassembled WGS sequence"/>
</dbReference>
<dbReference type="AlphaFoldDB" id="A0A1G7BLL9"/>
<organism evidence="1 2">
    <name type="scientific">Glycomyces harbinensis</name>
    <dbReference type="NCBI Taxonomy" id="58114"/>
    <lineage>
        <taxon>Bacteria</taxon>
        <taxon>Bacillati</taxon>
        <taxon>Actinomycetota</taxon>
        <taxon>Actinomycetes</taxon>
        <taxon>Glycomycetales</taxon>
        <taxon>Glycomycetaceae</taxon>
        <taxon>Glycomyces</taxon>
    </lineage>
</organism>